<evidence type="ECO:0000313" key="2">
    <source>
        <dbReference type="EMBL" id="KAJ0402831.1"/>
    </source>
</evidence>
<sequence length="383" mass="43805">MERRRPLRVVVADDHHHVLPELHLAIRQRLLPFHGVHVVHIDAHPDLSFPADADPQRVVFEPDLLYDTLDASVSGIAEFLLPLVYAGHVNRLTWIKSPWASQMTTGVMTGIAIGRHRETHKLQVSCPWPHFVDEKLYAPEDELEPPTRRYWDLEVQELSVDQRSPMASPPWVLDIDLDFFSTWNPFRRDLERHFSPSEMGVLTAVFTTPRFRRVDVDLLPTQRQRERASFEDVMRRLADRQADDDGGASIAGLLLPFYDDLTSSTVHAFLSLLSRHRENAAALALLWATAPLLDLPHHESQLDEMEQLLASLRSWLHRHELSPPAIVTIATSVGDEFLPPPQADALLKQVLAIIEELLGPIEVRRVEYEQQQEQDQEQEQVTA</sequence>
<protein>
    <submittedName>
        <fullName evidence="2">Uncharacterized protein</fullName>
    </submittedName>
</protein>
<dbReference type="InterPro" id="IPR024131">
    <property type="entry name" value="UPF0489"/>
</dbReference>
<comment type="similarity">
    <text evidence="1">Belongs to the UPF0489 family.</text>
</comment>
<dbReference type="AlphaFoldDB" id="A0AAD5LLH9"/>
<dbReference type="PANTHER" id="PTHR13225:SF3">
    <property type="entry name" value="UPF0489 PROTEIN C5ORF22"/>
    <property type="match status" value="1"/>
</dbReference>
<name>A0AAD5LLH9_PYTIN</name>
<accession>A0AAD5LLH9</accession>
<evidence type="ECO:0000256" key="1">
    <source>
        <dbReference type="ARBA" id="ARBA00007099"/>
    </source>
</evidence>
<reference evidence="2" key="1">
    <citation type="submission" date="2021-12" db="EMBL/GenBank/DDBJ databases">
        <title>Prjna785345.</title>
        <authorList>
            <person name="Rujirawat T."/>
            <person name="Krajaejun T."/>
        </authorList>
    </citation>
    <scope>NUCLEOTIDE SEQUENCE</scope>
    <source>
        <strain evidence="2">Pi057C3</strain>
    </source>
</reference>
<proteinExistence type="inferred from homology"/>
<dbReference type="Proteomes" id="UP001209570">
    <property type="component" value="Unassembled WGS sequence"/>
</dbReference>
<dbReference type="PANTHER" id="PTHR13225">
    <property type="entry name" value="MISEXPRESSION SUPPRESSOR OF RAS 6"/>
    <property type="match status" value="1"/>
</dbReference>
<dbReference type="EMBL" id="JAKCXM010000094">
    <property type="protein sequence ID" value="KAJ0402831.1"/>
    <property type="molecule type" value="Genomic_DNA"/>
</dbReference>
<dbReference type="Pfam" id="PF12640">
    <property type="entry name" value="UPF0489"/>
    <property type="match status" value="1"/>
</dbReference>
<comment type="caution">
    <text evidence="2">The sequence shown here is derived from an EMBL/GenBank/DDBJ whole genome shotgun (WGS) entry which is preliminary data.</text>
</comment>
<evidence type="ECO:0000313" key="3">
    <source>
        <dbReference type="Proteomes" id="UP001209570"/>
    </source>
</evidence>
<organism evidence="2 3">
    <name type="scientific">Pythium insidiosum</name>
    <name type="common">Pythiosis disease agent</name>
    <dbReference type="NCBI Taxonomy" id="114742"/>
    <lineage>
        <taxon>Eukaryota</taxon>
        <taxon>Sar</taxon>
        <taxon>Stramenopiles</taxon>
        <taxon>Oomycota</taxon>
        <taxon>Peronosporomycetes</taxon>
        <taxon>Pythiales</taxon>
        <taxon>Pythiaceae</taxon>
        <taxon>Pythium</taxon>
    </lineage>
</organism>
<keyword evidence="3" id="KW-1185">Reference proteome</keyword>
<gene>
    <name evidence="2" type="ORF">P43SY_007373</name>
</gene>